<dbReference type="SUPFAM" id="SSF47473">
    <property type="entry name" value="EF-hand"/>
    <property type="match status" value="1"/>
</dbReference>
<dbReference type="Proteomes" id="UP000748756">
    <property type="component" value="Unassembled WGS sequence"/>
</dbReference>
<keyword evidence="4" id="KW-1185">Reference proteome</keyword>
<dbReference type="Pfam" id="PF13499">
    <property type="entry name" value="EF-hand_7"/>
    <property type="match status" value="2"/>
</dbReference>
<keyword evidence="1" id="KW-0677">Repeat</keyword>
<gene>
    <name evidence="3" type="ORF">BG015_000798</name>
</gene>
<feature type="domain" description="EF-hand" evidence="2">
    <location>
        <begin position="46"/>
        <end position="81"/>
    </location>
</feature>
<dbReference type="EMBL" id="JAAAUQ010001133">
    <property type="protein sequence ID" value="KAF9142513.1"/>
    <property type="molecule type" value="Genomic_DNA"/>
</dbReference>
<evidence type="ECO:0000256" key="1">
    <source>
        <dbReference type="ARBA" id="ARBA00022737"/>
    </source>
</evidence>
<reference evidence="3" key="1">
    <citation type="journal article" date="2020" name="Fungal Divers.">
        <title>Resolving the Mortierellaceae phylogeny through synthesis of multi-gene phylogenetics and phylogenomics.</title>
        <authorList>
            <person name="Vandepol N."/>
            <person name="Liber J."/>
            <person name="Desiro A."/>
            <person name="Na H."/>
            <person name="Kennedy M."/>
            <person name="Barry K."/>
            <person name="Grigoriev I.V."/>
            <person name="Miller A.N."/>
            <person name="O'Donnell K."/>
            <person name="Stajich J.E."/>
            <person name="Bonito G."/>
        </authorList>
    </citation>
    <scope>NUCLEOTIDE SEQUENCE</scope>
    <source>
        <strain evidence="3">NRRL 6426</strain>
    </source>
</reference>
<dbReference type="PROSITE" id="PS50222">
    <property type="entry name" value="EF_HAND_2"/>
    <property type="match status" value="2"/>
</dbReference>
<feature type="domain" description="EF-hand" evidence="2">
    <location>
        <begin position="121"/>
        <end position="156"/>
    </location>
</feature>
<dbReference type="AlphaFoldDB" id="A0A9P5V7D4"/>
<evidence type="ECO:0000313" key="4">
    <source>
        <dbReference type="Proteomes" id="UP000748756"/>
    </source>
</evidence>
<dbReference type="Gene3D" id="1.10.238.10">
    <property type="entry name" value="EF-hand"/>
    <property type="match status" value="2"/>
</dbReference>
<dbReference type="PANTHER" id="PTHR23048">
    <property type="entry name" value="MYOSIN LIGHT CHAIN 1, 3"/>
    <property type="match status" value="1"/>
</dbReference>
<evidence type="ECO:0000313" key="3">
    <source>
        <dbReference type="EMBL" id="KAF9142513.1"/>
    </source>
</evidence>
<name>A0A9P5V7D4_9FUNG</name>
<dbReference type="CDD" id="cd00051">
    <property type="entry name" value="EFh"/>
    <property type="match status" value="2"/>
</dbReference>
<accession>A0A9P5V7D4</accession>
<comment type="caution">
    <text evidence="3">The sequence shown here is derived from an EMBL/GenBank/DDBJ whole genome shotgun (WGS) entry which is preliminary data.</text>
</comment>
<sequence>MASYKQQQNSKKNSKHIDCKAHQLLQNEWLSQDTYATPSFAAINDDQVKEFKEAFNLFDRKGSGNIAASSLGNLLRSIGQNPTQSEIQELVAQADPSSTGVVSFDSFTKIALRADGFKPAGTPDQLIEGFKVFDTQNNGTIPASELRHVLTTMGEVLSAEEVEDLMAGALVDKDGLVNYEVFVRDLLA</sequence>
<dbReference type="GO" id="GO:0016460">
    <property type="term" value="C:myosin II complex"/>
    <property type="evidence" value="ECO:0007669"/>
    <property type="project" value="TreeGrafter"/>
</dbReference>
<organism evidence="3 4">
    <name type="scientific">Linnemannia schmuckeri</name>
    <dbReference type="NCBI Taxonomy" id="64567"/>
    <lineage>
        <taxon>Eukaryota</taxon>
        <taxon>Fungi</taxon>
        <taxon>Fungi incertae sedis</taxon>
        <taxon>Mucoromycota</taxon>
        <taxon>Mortierellomycotina</taxon>
        <taxon>Mortierellomycetes</taxon>
        <taxon>Mortierellales</taxon>
        <taxon>Mortierellaceae</taxon>
        <taxon>Linnemannia</taxon>
    </lineage>
</organism>
<proteinExistence type="predicted"/>
<protein>
    <recommendedName>
        <fullName evidence="2">EF-hand domain-containing protein</fullName>
    </recommendedName>
</protein>
<dbReference type="InterPro" id="IPR011992">
    <property type="entry name" value="EF-hand-dom_pair"/>
</dbReference>
<dbReference type="SMART" id="SM00054">
    <property type="entry name" value="EFh"/>
    <property type="match status" value="2"/>
</dbReference>
<dbReference type="OrthoDB" id="26525at2759"/>
<dbReference type="PANTHER" id="PTHR23048:SF0">
    <property type="entry name" value="CALMODULIN LIKE 3"/>
    <property type="match status" value="1"/>
</dbReference>
<dbReference type="InterPro" id="IPR002048">
    <property type="entry name" value="EF_hand_dom"/>
</dbReference>
<evidence type="ECO:0000259" key="2">
    <source>
        <dbReference type="PROSITE" id="PS50222"/>
    </source>
</evidence>
<dbReference type="FunFam" id="1.10.238.10:FF:000001">
    <property type="entry name" value="Calmodulin 1"/>
    <property type="match status" value="1"/>
</dbReference>
<dbReference type="GO" id="GO:0005509">
    <property type="term" value="F:calcium ion binding"/>
    <property type="evidence" value="ECO:0007669"/>
    <property type="project" value="InterPro"/>
</dbReference>
<dbReference type="InterPro" id="IPR050230">
    <property type="entry name" value="CALM/Myosin/TropC-like"/>
</dbReference>